<gene>
    <name evidence="4" type="ORF">PSFLO_04316</name>
</gene>
<evidence type="ECO:0000313" key="5">
    <source>
        <dbReference type="Proteomes" id="UP000323386"/>
    </source>
</evidence>
<name>A0A5C3F595_9BASI</name>
<feature type="domain" description="HPP transmembrane region" evidence="3">
    <location>
        <begin position="239"/>
        <end position="402"/>
    </location>
</feature>
<feature type="compositionally biased region" description="Acidic residues" evidence="1">
    <location>
        <begin position="133"/>
        <end position="151"/>
    </location>
</feature>
<dbReference type="InterPro" id="IPR007065">
    <property type="entry name" value="HPP"/>
</dbReference>
<dbReference type="EMBL" id="OOIP01000011">
    <property type="protein sequence ID" value="SPO38837.1"/>
    <property type="molecule type" value="Genomic_DNA"/>
</dbReference>
<feature type="transmembrane region" description="Helical" evidence="2">
    <location>
        <begin position="298"/>
        <end position="316"/>
    </location>
</feature>
<dbReference type="OrthoDB" id="2016548at2759"/>
<keyword evidence="2" id="KW-1133">Transmembrane helix</keyword>
<feature type="transmembrane region" description="Helical" evidence="2">
    <location>
        <begin position="272"/>
        <end position="292"/>
    </location>
</feature>
<keyword evidence="5" id="KW-1185">Reference proteome</keyword>
<keyword evidence="2" id="KW-0812">Transmembrane</keyword>
<reference evidence="4 5" key="1">
    <citation type="submission" date="2018-03" db="EMBL/GenBank/DDBJ databases">
        <authorList>
            <person name="Guldener U."/>
        </authorList>
    </citation>
    <scope>NUCLEOTIDE SEQUENCE [LARGE SCALE GENOMIC DNA]</scope>
    <source>
        <strain evidence="4 5">DAOM196992</strain>
    </source>
</reference>
<feature type="region of interest" description="Disordered" evidence="1">
    <location>
        <begin position="425"/>
        <end position="685"/>
    </location>
</feature>
<evidence type="ECO:0000259" key="3">
    <source>
        <dbReference type="Pfam" id="PF04982"/>
    </source>
</evidence>
<dbReference type="AlphaFoldDB" id="A0A5C3F595"/>
<feature type="transmembrane region" description="Helical" evidence="2">
    <location>
        <begin position="242"/>
        <end position="260"/>
    </location>
</feature>
<sequence length="685" mass="72124">MASTGQGGVDQPARISEAGERSTKVEGRFIENLSTDVSRASADDSDGSYEMVDAADAVPPPRRSGSRGKMAGVPPSTRKRNAAATTTATARKSAELLKVPTDDRRHGPMSDRGGRDLFAGDPEKAPQKSAFDADADDLDPGDGNHDDDDGEELHPLLARIYPLSHFIGFRPRSYSHWPDGFRFDAGHRRFNRFHYTAGRILSFGLPPLGHTGNADHYRDASTGRLNLARMYTEGMLAKLIEALHSVVAVWTLMVLLAFMSRGPLLRAHDAPLILAPFGAEAVITFVAYRVELAQPKNILFGNAVAAVLSVALTKAFDRLRFNPGDVYGEAWIAAATIPAAVVFVMVLLGITHPPGGALAVLVTTVPSIYDLDWYLVPVVVFSTLIVLGWALIINNLGARRYPGNFFYHQAFRQPPMLGPEGFRYHDAPYAPRRRGRGATKKASHSGGAEKSAFPLSGRATRATAAAAAGDAGKVRSRPSISSPMPTETGRVTPSGWPETQRTAPAPPPPSAAPPSQAAAATSVPAPVESSSSSSQPAQEKPVPVVAAVAANSEATQAPAASASASEPSTAFVSPSAETSQQTVQTDARKTDADPKPVQPTAVVEDAAATTETTTTTTEAAPSSDPSPQAVGAAESLARNASMASGTSSRGGRRGKRTVQVHYNQPRVGSGKGGAEASSLPAVQWR</sequence>
<dbReference type="PANTHER" id="PTHR33741">
    <property type="entry name" value="TRANSMEMBRANE PROTEIN DDB_G0269096-RELATED"/>
    <property type="match status" value="1"/>
</dbReference>
<dbReference type="Pfam" id="PF04982">
    <property type="entry name" value="TM_HPP"/>
    <property type="match status" value="1"/>
</dbReference>
<feature type="compositionally biased region" description="Low complexity" evidence="1">
    <location>
        <begin position="600"/>
        <end position="620"/>
    </location>
</feature>
<feature type="compositionally biased region" description="Polar residues" evidence="1">
    <location>
        <begin position="478"/>
        <end position="501"/>
    </location>
</feature>
<keyword evidence="2" id="KW-0472">Membrane</keyword>
<feature type="compositionally biased region" description="Low complexity" evidence="1">
    <location>
        <begin position="457"/>
        <end position="471"/>
    </location>
</feature>
<evidence type="ECO:0000256" key="2">
    <source>
        <dbReference type="SAM" id="Phobius"/>
    </source>
</evidence>
<dbReference type="InterPro" id="IPR058581">
    <property type="entry name" value="TM_HPP"/>
</dbReference>
<evidence type="ECO:0000313" key="4">
    <source>
        <dbReference type="EMBL" id="SPO38837.1"/>
    </source>
</evidence>
<feature type="transmembrane region" description="Helical" evidence="2">
    <location>
        <begin position="371"/>
        <end position="392"/>
    </location>
</feature>
<protein>
    <recommendedName>
        <fullName evidence="3">HPP transmembrane region domain-containing protein</fullName>
    </recommendedName>
</protein>
<feature type="region of interest" description="Disordered" evidence="1">
    <location>
        <begin position="1"/>
        <end position="151"/>
    </location>
</feature>
<feature type="compositionally biased region" description="Basic and acidic residues" evidence="1">
    <location>
        <begin position="92"/>
        <end position="115"/>
    </location>
</feature>
<feature type="transmembrane region" description="Helical" evidence="2">
    <location>
        <begin position="328"/>
        <end position="351"/>
    </location>
</feature>
<dbReference type="Proteomes" id="UP000323386">
    <property type="component" value="Unassembled WGS sequence"/>
</dbReference>
<organism evidence="4 5">
    <name type="scientific">Pseudozyma flocculosa</name>
    <dbReference type="NCBI Taxonomy" id="84751"/>
    <lineage>
        <taxon>Eukaryota</taxon>
        <taxon>Fungi</taxon>
        <taxon>Dikarya</taxon>
        <taxon>Basidiomycota</taxon>
        <taxon>Ustilaginomycotina</taxon>
        <taxon>Ustilaginomycetes</taxon>
        <taxon>Ustilaginales</taxon>
        <taxon>Ustilaginaceae</taxon>
        <taxon>Pseudozyma</taxon>
    </lineage>
</organism>
<feature type="compositionally biased region" description="Low complexity" evidence="1">
    <location>
        <begin position="513"/>
        <end position="570"/>
    </location>
</feature>
<evidence type="ECO:0000256" key="1">
    <source>
        <dbReference type="SAM" id="MobiDB-lite"/>
    </source>
</evidence>
<feature type="compositionally biased region" description="Polar residues" evidence="1">
    <location>
        <begin position="571"/>
        <end position="585"/>
    </location>
</feature>
<feature type="compositionally biased region" description="Basic residues" evidence="1">
    <location>
        <begin position="431"/>
        <end position="443"/>
    </location>
</feature>
<proteinExistence type="predicted"/>
<accession>A0A5C3F595</accession>
<dbReference type="PANTHER" id="PTHR33741:SF5">
    <property type="entry name" value="TRANSMEMBRANE PROTEIN DDB_G0269096-RELATED"/>
    <property type="match status" value="1"/>
</dbReference>
<feature type="compositionally biased region" description="Basic and acidic residues" evidence="1">
    <location>
        <begin position="17"/>
        <end position="29"/>
    </location>
</feature>